<dbReference type="Proteomes" id="UP000053557">
    <property type="component" value="Unassembled WGS sequence"/>
</dbReference>
<evidence type="ECO:0000313" key="2">
    <source>
        <dbReference type="Proteomes" id="UP000053557"/>
    </source>
</evidence>
<protein>
    <recommendedName>
        <fullName evidence="3">Carbohydrate kinase FGGY N-terminal domain-containing protein</fullName>
    </recommendedName>
</protein>
<organism evidence="1 2">
    <name type="scientific">Ferroacidibacillus organovorans</name>
    <dbReference type="NCBI Taxonomy" id="1765683"/>
    <lineage>
        <taxon>Bacteria</taxon>
        <taxon>Bacillati</taxon>
        <taxon>Bacillota</taxon>
        <taxon>Bacilli</taxon>
        <taxon>Bacillales</taxon>
        <taxon>Alicyclobacillaceae</taxon>
        <taxon>Ferroacidibacillus</taxon>
    </lineage>
</organism>
<name>A0A101XRR0_9BACL</name>
<dbReference type="OrthoDB" id="9922302at2"/>
<keyword evidence="2" id="KW-1185">Reference proteome</keyword>
<dbReference type="EMBL" id="LPVJ01000019">
    <property type="protein sequence ID" value="KUO96314.1"/>
    <property type="molecule type" value="Genomic_DNA"/>
</dbReference>
<gene>
    <name evidence="1" type="ORF">ATW55_03650</name>
</gene>
<sequence>MSIRVIATILLRAEEISVELRSPHGNLLTEVNRIFSLQEGYHNPACADDVLTAVISLFNMALRRALVHARDVVAFAISSSPRYAVVWERRSGTPLAVLRLPMDGDGAFLMTQERISAIATSYPHLPLVAGGLDSWLMFHFSGFKVCGVMQDHLLASRFALLKQQFQHRLDVPVVARTYSLDVRQSLYLEGFQNITCITVSALAATQFGVMQDGQTDALLLVEKEGYIRFFPHRPITPEYPDVLPVIHGFESAQRMIDWFYAHMSTQPSSDEVAAALLKPQANVRLQIDEADCGASGTLYGISPDLTDEQLLASGYEALLTIVADGLKAWAHSDRQILATATTYAPVFVLRALANRLNVDVVMHTTDQLGKCVALIAAVETDEISRREAQAILRDETEVFVLSPDA</sequence>
<evidence type="ECO:0008006" key="3">
    <source>
        <dbReference type="Google" id="ProtNLM"/>
    </source>
</evidence>
<proteinExistence type="predicted"/>
<dbReference type="RefSeq" id="WP_067714289.1">
    <property type="nucleotide sequence ID" value="NZ_LPVJ01000019.1"/>
</dbReference>
<evidence type="ECO:0000313" key="1">
    <source>
        <dbReference type="EMBL" id="KUO96314.1"/>
    </source>
</evidence>
<comment type="caution">
    <text evidence="1">The sequence shown here is derived from an EMBL/GenBank/DDBJ whole genome shotgun (WGS) entry which is preliminary data.</text>
</comment>
<accession>A0A101XRR0</accession>
<reference evidence="1 2" key="1">
    <citation type="submission" date="2015-12" db="EMBL/GenBank/DDBJ databases">
        <title>Draft genome sequence of Acidibacillus ferrooxidans ITV001, isolated from a chalcopyrite acid mine drainage site in Brazil.</title>
        <authorList>
            <person name="Dall'Agnol H."/>
            <person name="Nancucheo I."/>
            <person name="Johnson B."/>
            <person name="Oliveira R."/>
            <person name="Leite L."/>
            <person name="Pylro V."/>
            <person name="Nunes G.L."/>
            <person name="Tzotzos G."/>
            <person name="Fernandes G.R."/>
            <person name="Dutra J."/>
            <person name="Orellana S.C."/>
            <person name="Oliveira G."/>
        </authorList>
    </citation>
    <scope>NUCLEOTIDE SEQUENCE [LARGE SCALE GENOMIC DNA]</scope>
    <source>
        <strain evidence="2">ITV01</strain>
    </source>
</reference>
<dbReference type="AlphaFoldDB" id="A0A101XRR0"/>